<feature type="compositionally biased region" description="Low complexity" evidence="1">
    <location>
        <begin position="283"/>
        <end position="312"/>
    </location>
</feature>
<feature type="compositionally biased region" description="Gly residues" evidence="1">
    <location>
        <begin position="313"/>
        <end position="323"/>
    </location>
</feature>
<dbReference type="Pfam" id="PF12779">
    <property type="entry name" value="WXXGXW"/>
    <property type="match status" value="3"/>
</dbReference>
<accession>H8MUF2</accession>
<dbReference type="KEGG" id="ccx:COCOR_05277"/>
<dbReference type="InterPro" id="IPR024447">
    <property type="entry name" value="YXWGXW_rpt"/>
</dbReference>
<dbReference type="STRING" id="1144275.COCOR_05277"/>
<dbReference type="AlphaFoldDB" id="H8MUF2"/>
<evidence type="ECO:0000256" key="1">
    <source>
        <dbReference type="SAM" id="MobiDB-lite"/>
    </source>
</evidence>
<reference evidence="4" key="2">
    <citation type="submission" date="2012-03" db="EMBL/GenBank/DDBJ databases">
        <title>Genome sequence of the fruiting myxobacterium Corallococcus coralloides DSM 2259.</title>
        <authorList>
            <person name="Huntley S."/>
            <person name="Zhang Y."/>
            <person name="Treuner-Lange A."/>
            <person name="Sensen C.W."/>
            <person name="Sogaard-Andersen L."/>
        </authorList>
    </citation>
    <scope>NUCLEOTIDE SEQUENCE [LARGE SCALE GENOMIC DNA]</scope>
    <source>
        <strain evidence="4">ATCC 25202 / DSM 2259 / NBRC 100086 / M2</strain>
    </source>
</reference>
<name>H8MUF2_CORCM</name>
<dbReference type="InParanoid" id="H8MUF2"/>
<keyword evidence="2" id="KW-0732">Signal</keyword>
<evidence type="ECO:0000313" key="3">
    <source>
        <dbReference type="EMBL" id="AFE06290.1"/>
    </source>
</evidence>
<feature type="compositionally biased region" description="Pro residues" evidence="1">
    <location>
        <begin position="48"/>
        <end position="63"/>
    </location>
</feature>
<proteinExistence type="predicted"/>
<keyword evidence="4" id="KW-1185">Reference proteome</keyword>
<dbReference type="HOGENOM" id="CLU_050501_0_0_7"/>
<evidence type="ECO:0000313" key="4">
    <source>
        <dbReference type="Proteomes" id="UP000007587"/>
    </source>
</evidence>
<feature type="signal peptide" evidence="2">
    <location>
        <begin position="1"/>
        <end position="20"/>
    </location>
</feature>
<feature type="region of interest" description="Disordered" evidence="1">
    <location>
        <begin position="29"/>
        <end position="64"/>
    </location>
</feature>
<dbReference type="eggNOG" id="COG3064">
    <property type="taxonomic scope" value="Bacteria"/>
</dbReference>
<reference evidence="3 4" key="1">
    <citation type="journal article" date="2012" name="J. Bacteriol.">
        <title>Complete Genome Sequence of the Fruiting Myxobacterium Corallococcus coralloides DSM 2259.</title>
        <authorList>
            <person name="Huntley S."/>
            <person name="Zhang Y."/>
            <person name="Treuner-Lange A."/>
            <person name="Kneip S."/>
            <person name="Sensen C.W."/>
            <person name="Sogaard-Andersen L."/>
        </authorList>
    </citation>
    <scope>NUCLEOTIDE SEQUENCE [LARGE SCALE GENOMIC DNA]</scope>
    <source>
        <strain evidence="4">ATCC 25202 / DSM 2259 / NBRC 100086 / M2</strain>
    </source>
</reference>
<dbReference type="RefSeq" id="WP_014398069.1">
    <property type="nucleotide sequence ID" value="NC_017030.1"/>
</dbReference>
<feature type="region of interest" description="Disordered" evidence="1">
    <location>
        <begin position="269"/>
        <end position="364"/>
    </location>
</feature>
<feature type="chain" id="PRO_5003615735" description="Lipoprotein" evidence="2">
    <location>
        <begin position="21"/>
        <end position="441"/>
    </location>
</feature>
<organism evidence="3 4">
    <name type="scientific">Corallococcus coralloides (strain ATCC 25202 / DSM 2259 / NBRC 100086 / M2)</name>
    <name type="common">Myxococcus coralloides</name>
    <dbReference type="NCBI Taxonomy" id="1144275"/>
    <lineage>
        <taxon>Bacteria</taxon>
        <taxon>Pseudomonadati</taxon>
        <taxon>Myxococcota</taxon>
        <taxon>Myxococcia</taxon>
        <taxon>Myxococcales</taxon>
        <taxon>Cystobacterineae</taxon>
        <taxon>Myxococcaceae</taxon>
        <taxon>Corallococcus</taxon>
    </lineage>
</organism>
<evidence type="ECO:0008006" key="5">
    <source>
        <dbReference type="Google" id="ProtNLM"/>
    </source>
</evidence>
<dbReference type="EMBL" id="CP003389">
    <property type="protein sequence ID" value="AFE06290.1"/>
    <property type="molecule type" value="Genomic_DNA"/>
</dbReference>
<gene>
    <name evidence="3" type="ordered locus">COCOR_05277</name>
</gene>
<evidence type="ECO:0000256" key="2">
    <source>
        <dbReference type="SAM" id="SignalP"/>
    </source>
</evidence>
<protein>
    <recommendedName>
        <fullName evidence="5">Lipoprotein</fullName>
    </recommendedName>
</protein>
<dbReference type="Proteomes" id="UP000007587">
    <property type="component" value="Chromosome"/>
</dbReference>
<sequence length="441" mass="46214">MGSRWWMGLIVGLATQGAFAQTSPVAADDWGDDAYVQESNADDSGPIAPSPPPDLPAESPTPRPYAGAVWTSGHWYWDGDNWQFKSGGWVERMPGYQYVNGYWAQDGDVWRWVSGGWAQEGSTEVEIPVEVASEDVTATQAPPALRVETPPPAPSVGYTWAPGYWYWGANGYEWVSGSWMEPPRPGLVFVSPHWVRRGPSWVFVGGGWGWNGSVRVVVPVYRHAHISFSFGRPNVFLRSWYRYPGVSWRYYGYGHDRYRPGRYHYSRPGPYRYNSPRVHDASPGRYSSNGGRGNSRPGPYRPQGSGVHSSNNGNGGNSGGWGGTRSPPPGGNGTRGGSHQSSGGWSGGSSPGRPSSGVGDAPRPATAAVGVVAPFASSRPAAGPPAATAAVGVAAAPAAAVAPPRAAPAAASLTAPAAAVATAAAAGVATAAVATVVAIAE</sequence>